<evidence type="ECO:0000313" key="3">
    <source>
        <dbReference type="Proteomes" id="UP000006512"/>
    </source>
</evidence>
<dbReference type="Proteomes" id="UP000006512">
    <property type="component" value="Unassembled WGS sequence"/>
</dbReference>
<protein>
    <submittedName>
        <fullName evidence="2">Uncharacterized protein</fullName>
    </submittedName>
</protein>
<evidence type="ECO:0000256" key="1">
    <source>
        <dbReference type="SAM" id="MobiDB-lite"/>
    </source>
</evidence>
<organism evidence="2 3">
    <name type="scientific">Asticcacaulis biprosthecium C19</name>
    <dbReference type="NCBI Taxonomy" id="715226"/>
    <lineage>
        <taxon>Bacteria</taxon>
        <taxon>Pseudomonadati</taxon>
        <taxon>Pseudomonadota</taxon>
        <taxon>Alphaproteobacteria</taxon>
        <taxon>Caulobacterales</taxon>
        <taxon>Caulobacteraceae</taxon>
        <taxon>Asticcacaulis</taxon>
    </lineage>
</organism>
<evidence type="ECO:0000313" key="2">
    <source>
        <dbReference type="EMBL" id="EGF91767.1"/>
    </source>
</evidence>
<feature type="compositionally biased region" description="Basic and acidic residues" evidence="1">
    <location>
        <begin position="42"/>
        <end position="55"/>
    </location>
</feature>
<dbReference type="HOGENOM" id="CLU_2731257_0_0_5"/>
<proteinExistence type="predicted"/>
<sequence length="71" mass="8011">MVTGAEIARQARCGHPTGRPAAQDDDSANCRHRADSKKKKERTVYRRESKDDPPVKLRGRKLHRNSKGTLT</sequence>
<gene>
    <name evidence="2" type="ORF">ABI_01960</name>
</gene>
<keyword evidence="3" id="KW-1185">Reference proteome</keyword>
<reference evidence="3" key="1">
    <citation type="submission" date="2011-03" db="EMBL/GenBank/DDBJ databases">
        <title>Draft genome sequence of Brevundimonas diminuta.</title>
        <authorList>
            <person name="Brown P.J.B."/>
            <person name="Buechlein A."/>
            <person name="Hemmerich C."/>
            <person name="Brun Y.V."/>
        </authorList>
    </citation>
    <scope>NUCLEOTIDE SEQUENCE [LARGE SCALE GENOMIC DNA]</scope>
    <source>
        <strain evidence="3">C19</strain>
    </source>
</reference>
<dbReference type="AlphaFoldDB" id="F4QIC9"/>
<feature type="region of interest" description="Disordered" evidence="1">
    <location>
        <begin position="1"/>
        <end position="71"/>
    </location>
</feature>
<feature type="compositionally biased region" description="Basic residues" evidence="1">
    <location>
        <begin position="57"/>
        <end position="71"/>
    </location>
</feature>
<name>F4QIC9_9CAUL</name>
<dbReference type="EMBL" id="GL883077">
    <property type="protein sequence ID" value="EGF91767.1"/>
    <property type="molecule type" value="Genomic_DNA"/>
</dbReference>
<accession>F4QIC9</accession>